<evidence type="ECO:0000256" key="4">
    <source>
        <dbReference type="ARBA" id="ARBA00023163"/>
    </source>
</evidence>
<evidence type="ECO:0000256" key="1">
    <source>
        <dbReference type="ARBA" id="ARBA00009437"/>
    </source>
</evidence>
<sequence>MKFQHLQAFVAAAHHRSLRAAAREMGITQPAVTHTIRELETTLNAELMIRSVRGIELTACGLALLPRAEQLLGDMQRTVEAVEQVKGELAGKVSLGTTPSIALTMLPQAVSTFRRAMPLVSLHLEEVTLPEALAKLRNGTLDIATTHHVQALDADLVQTPLFSTQFVVAMRTGHPLANARRLHELLDSEWIVTVGTDDVPHSVVHAMFDAHGLPVPKRVLRAPSSFAVTLGLISQTDVIACFTRPLAAAVAPLGVRVVEIEEALPGYDISVLSRRDLLPTPAALQFVSCLQDAARERIGGLTT</sequence>
<dbReference type="Gene3D" id="3.40.190.10">
    <property type="entry name" value="Periplasmic binding protein-like II"/>
    <property type="match status" value="2"/>
</dbReference>
<dbReference type="Pfam" id="PF00126">
    <property type="entry name" value="HTH_1"/>
    <property type="match status" value="1"/>
</dbReference>
<dbReference type="STRING" id="420953.SAMN05192543_101852"/>
<organism evidence="6 7">
    <name type="scientific">Paraburkholderia megapolitana</name>
    <dbReference type="NCBI Taxonomy" id="420953"/>
    <lineage>
        <taxon>Bacteria</taxon>
        <taxon>Pseudomonadati</taxon>
        <taxon>Pseudomonadota</taxon>
        <taxon>Betaproteobacteria</taxon>
        <taxon>Burkholderiales</taxon>
        <taxon>Burkholderiaceae</taxon>
        <taxon>Paraburkholderia</taxon>
    </lineage>
</organism>
<feature type="domain" description="HTH lysR-type" evidence="5">
    <location>
        <begin position="1"/>
        <end position="58"/>
    </location>
</feature>
<dbReference type="FunFam" id="1.10.10.10:FF:000001">
    <property type="entry name" value="LysR family transcriptional regulator"/>
    <property type="match status" value="1"/>
</dbReference>
<reference evidence="6 7" key="1">
    <citation type="submission" date="2016-10" db="EMBL/GenBank/DDBJ databases">
        <authorList>
            <person name="de Groot N.N."/>
        </authorList>
    </citation>
    <scope>NUCLEOTIDE SEQUENCE [LARGE SCALE GENOMIC DNA]</scope>
    <source>
        <strain evidence="6 7">LMG 23650</strain>
    </source>
</reference>
<evidence type="ECO:0000259" key="5">
    <source>
        <dbReference type="PROSITE" id="PS50931"/>
    </source>
</evidence>
<dbReference type="PROSITE" id="PS50931">
    <property type="entry name" value="HTH_LYSR"/>
    <property type="match status" value="1"/>
</dbReference>
<evidence type="ECO:0000256" key="3">
    <source>
        <dbReference type="ARBA" id="ARBA00023125"/>
    </source>
</evidence>
<dbReference type="SUPFAM" id="SSF46785">
    <property type="entry name" value="Winged helix' DNA-binding domain"/>
    <property type="match status" value="1"/>
</dbReference>
<dbReference type="PANTHER" id="PTHR30419:SF30">
    <property type="entry name" value="LYSR FAMILY TRANSCRIPTIONAL REGULATOR"/>
    <property type="match status" value="1"/>
</dbReference>
<proteinExistence type="inferred from homology"/>
<keyword evidence="7" id="KW-1185">Reference proteome</keyword>
<dbReference type="GO" id="GO:0005829">
    <property type="term" value="C:cytosol"/>
    <property type="evidence" value="ECO:0007669"/>
    <property type="project" value="TreeGrafter"/>
</dbReference>
<accession>A0A1I3EG35</accession>
<dbReference type="AlphaFoldDB" id="A0A1I3EG35"/>
<dbReference type="GO" id="GO:0003677">
    <property type="term" value="F:DNA binding"/>
    <property type="evidence" value="ECO:0007669"/>
    <property type="project" value="UniProtKB-KW"/>
</dbReference>
<comment type="similarity">
    <text evidence="1">Belongs to the LysR transcriptional regulatory family.</text>
</comment>
<dbReference type="PANTHER" id="PTHR30419">
    <property type="entry name" value="HTH-TYPE TRANSCRIPTIONAL REGULATOR YBHD"/>
    <property type="match status" value="1"/>
</dbReference>
<dbReference type="Proteomes" id="UP000199548">
    <property type="component" value="Unassembled WGS sequence"/>
</dbReference>
<gene>
    <name evidence="6" type="ORF">SAMN05192543_101852</name>
</gene>
<dbReference type="RefSeq" id="WP_091007807.1">
    <property type="nucleotide sequence ID" value="NZ_CP041743.1"/>
</dbReference>
<keyword evidence="4" id="KW-0804">Transcription</keyword>
<dbReference type="GO" id="GO:0003700">
    <property type="term" value="F:DNA-binding transcription factor activity"/>
    <property type="evidence" value="ECO:0007669"/>
    <property type="project" value="InterPro"/>
</dbReference>
<dbReference type="InterPro" id="IPR036388">
    <property type="entry name" value="WH-like_DNA-bd_sf"/>
</dbReference>
<dbReference type="PRINTS" id="PR00039">
    <property type="entry name" value="HTHLYSR"/>
</dbReference>
<keyword evidence="2" id="KW-0805">Transcription regulation</keyword>
<protein>
    <submittedName>
        <fullName evidence="6">Transcriptional regulator, LysR family</fullName>
    </submittedName>
</protein>
<dbReference type="OrthoDB" id="9004436at2"/>
<evidence type="ECO:0000313" key="7">
    <source>
        <dbReference type="Proteomes" id="UP000199548"/>
    </source>
</evidence>
<name>A0A1I3EG35_9BURK</name>
<evidence type="ECO:0000313" key="6">
    <source>
        <dbReference type="EMBL" id="SFH97870.1"/>
    </source>
</evidence>
<dbReference type="InterPro" id="IPR036390">
    <property type="entry name" value="WH_DNA-bd_sf"/>
</dbReference>
<dbReference type="Pfam" id="PF03466">
    <property type="entry name" value="LysR_substrate"/>
    <property type="match status" value="1"/>
</dbReference>
<dbReference type="InterPro" id="IPR000847">
    <property type="entry name" value="LysR_HTH_N"/>
</dbReference>
<dbReference type="InterPro" id="IPR005119">
    <property type="entry name" value="LysR_subst-bd"/>
</dbReference>
<dbReference type="Gene3D" id="1.10.10.10">
    <property type="entry name" value="Winged helix-like DNA-binding domain superfamily/Winged helix DNA-binding domain"/>
    <property type="match status" value="1"/>
</dbReference>
<evidence type="ECO:0000256" key="2">
    <source>
        <dbReference type="ARBA" id="ARBA00023015"/>
    </source>
</evidence>
<keyword evidence="3" id="KW-0238">DNA-binding</keyword>
<dbReference type="InterPro" id="IPR050950">
    <property type="entry name" value="HTH-type_LysR_regulators"/>
</dbReference>
<dbReference type="SUPFAM" id="SSF53850">
    <property type="entry name" value="Periplasmic binding protein-like II"/>
    <property type="match status" value="1"/>
</dbReference>
<dbReference type="EMBL" id="FOQU01000001">
    <property type="protein sequence ID" value="SFH97870.1"/>
    <property type="molecule type" value="Genomic_DNA"/>
</dbReference>